<feature type="transmembrane region" description="Helical" evidence="1">
    <location>
        <begin position="6"/>
        <end position="32"/>
    </location>
</feature>
<sequence length="33" mass="3860">MLQLLLPLLLFVINLFINMNTICSVVTLFMMIF</sequence>
<evidence type="ECO:0000313" key="2">
    <source>
        <dbReference type="EMBL" id="KAA3673581.1"/>
    </source>
</evidence>
<dbReference type="EMBL" id="QNGE01003813">
    <property type="protein sequence ID" value="KAA3673581.1"/>
    <property type="molecule type" value="Genomic_DNA"/>
</dbReference>
<keyword evidence="1" id="KW-0472">Membrane</keyword>
<keyword evidence="3" id="KW-1185">Reference proteome</keyword>
<keyword evidence="1" id="KW-0812">Transmembrane</keyword>
<comment type="caution">
    <text evidence="2">The sequence shown here is derived from an EMBL/GenBank/DDBJ whole genome shotgun (WGS) entry which is preliminary data.</text>
</comment>
<organism evidence="2 3">
    <name type="scientific">Paragonimus westermani</name>
    <dbReference type="NCBI Taxonomy" id="34504"/>
    <lineage>
        <taxon>Eukaryota</taxon>
        <taxon>Metazoa</taxon>
        <taxon>Spiralia</taxon>
        <taxon>Lophotrochozoa</taxon>
        <taxon>Platyhelminthes</taxon>
        <taxon>Trematoda</taxon>
        <taxon>Digenea</taxon>
        <taxon>Plagiorchiida</taxon>
        <taxon>Troglotremata</taxon>
        <taxon>Troglotrematidae</taxon>
        <taxon>Paragonimus</taxon>
    </lineage>
</organism>
<evidence type="ECO:0000313" key="3">
    <source>
        <dbReference type="Proteomes" id="UP000324629"/>
    </source>
</evidence>
<name>A0A5J4ND42_9TREM</name>
<evidence type="ECO:0000256" key="1">
    <source>
        <dbReference type="SAM" id="Phobius"/>
    </source>
</evidence>
<dbReference type="Proteomes" id="UP000324629">
    <property type="component" value="Unassembled WGS sequence"/>
</dbReference>
<dbReference type="AlphaFoldDB" id="A0A5J4ND42"/>
<protein>
    <submittedName>
        <fullName evidence="2">Uncharacterized protein</fullName>
    </submittedName>
</protein>
<gene>
    <name evidence="2" type="ORF">DEA37_0013871</name>
</gene>
<keyword evidence="1" id="KW-1133">Transmembrane helix</keyword>
<reference evidence="2 3" key="1">
    <citation type="journal article" date="2019" name="Gigascience">
        <title>Whole-genome sequence of the oriental lung fluke Paragonimus westermani.</title>
        <authorList>
            <person name="Oey H."/>
            <person name="Zakrzewski M."/>
            <person name="Narain K."/>
            <person name="Devi K.R."/>
            <person name="Agatsuma T."/>
            <person name="Nawaratna S."/>
            <person name="Gobert G.N."/>
            <person name="Jones M.K."/>
            <person name="Ragan M.A."/>
            <person name="McManus D.P."/>
            <person name="Krause L."/>
        </authorList>
    </citation>
    <scope>NUCLEOTIDE SEQUENCE [LARGE SCALE GENOMIC DNA]</scope>
    <source>
        <strain evidence="2 3">IND2009</strain>
    </source>
</reference>
<proteinExistence type="predicted"/>
<accession>A0A5J4ND42</accession>